<keyword evidence="1" id="KW-0472">Membrane</keyword>
<dbReference type="RefSeq" id="WP_021642035.1">
    <property type="nucleotide sequence ID" value="NZ_CACRUA010000009.1"/>
</dbReference>
<dbReference type="AlphaFoldDB" id="A0A6N3AI46"/>
<name>A0A6N3AI46_CLOSY</name>
<keyword evidence="1" id="KW-1133">Transmembrane helix</keyword>
<gene>
    <name evidence="2" type="ORF">CSLFYP84_00914</name>
</gene>
<dbReference type="InterPro" id="IPR045620">
    <property type="entry name" value="DUF6442"/>
</dbReference>
<feature type="transmembrane region" description="Helical" evidence="1">
    <location>
        <begin position="58"/>
        <end position="74"/>
    </location>
</feature>
<reference evidence="2" key="1">
    <citation type="submission" date="2019-11" db="EMBL/GenBank/DDBJ databases">
        <authorList>
            <person name="Feng L."/>
        </authorList>
    </citation>
    <scope>NUCLEOTIDE SEQUENCE</scope>
    <source>
        <strain evidence="2">CsymbiosumLFYP84</strain>
    </source>
</reference>
<feature type="transmembrane region" description="Helical" evidence="1">
    <location>
        <begin position="83"/>
        <end position="102"/>
    </location>
</feature>
<dbReference type="Pfam" id="PF20040">
    <property type="entry name" value="DUF6442"/>
    <property type="match status" value="1"/>
</dbReference>
<organism evidence="2">
    <name type="scientific">Clostridium symbiosum</name>
    <name type="common">Bacteroides symbiosus</name>
    <dbReference type="NCBI Taxonomy" id="1512"/>
    <lineage>
        <taxon>Bacteria</taxon>
        <taxon>Bacillati</taxon>
        <taxon>Bacillota</taxon>
        <taxon>Clostridia</taxon>
        <taxon>Lachnospirales</taxon>
        <taxon>Lachnospiraceae</taxon>
        <taxon>Otoolea</taxon>
    </lineage>
</organism>
<protein>
    <submittedName>
        <fullName evidence="2">Uncharacterized protein</fullName>
    </submittedName>
</protein>
<keyword evidence="1" id="KW-0812">Transmembrane</keyword>
<sequence length="105" mass="11991">MDKEEILRKVQNQKGNKPDEMEQQVQRTGCKNSLTAGIALCILLTIVKLRAGESYYDVYAVWGLMACVYNLYVWKELKDKSNLFLGVAWGISSLFCLVQYVMGLF</sequence>
<evidence type="ECO:0000313" key="2">
    <source>
        <dbReference type="EMBL" id="VYT92129.1"/>
    </source>
</evidence>
<dbReference type="EMBL" id="CACRUA010000009">
    <property type="protein sequence ID" value="VYT92129.1"/>
    <property type="molecule type" value="Genomic_DNA"/>
</dbReference>
<accession>A0A6N3AI46</accession>
<evidence type="ECO:0000256" key="1">
    <source>
        <dbReference type="SAM" id="Phobius"/>
    </source>
</evidence>
<feature type="transmembrane region" description="Helical" evidence="1">
    <location>
        <begin position="34"/>
        <end position="52"/>
    </location>
</feature>
<proteinExistence type="predicted"/>